<name>A0ABZ0YXN7_9GAMM</name>
<gene>
    <name evidence="5" type="ORF">SR882_03310</name>
</gene>
<dbReference type="Pfam" id="PF04348">
    <property type="entry name" value="LppC"/>
    <property type="match status" value="1"/>
</dbReference>
<evidence type="ECO:0000256" key="3">
    <source>
        <dbReference type="SAM" id="MobiDB-lite"/>
    </source>
</evidence>
<evidence type="ECO:0000256" key="1">
    <source>
        <dbReference type="ARBA" id="ARBA00023136"/>
    </source>
</evidence>
<dbReference type="PROSITE" id="PS51257">
    <property type="entry name" value="PROKAR_LIPOPROTEIN"/>
    <property type="match status" value="1"/>
</dbReference>
<dbReference type="Proteomes" id="UP001327459">
    <property type="component" value="Chromosome"/>
</dbReference>
<keyword evidence="6" id="KW-1185">Reference proteome</keyword>
<feature type="compositionally biased region" description="Polar residues" evidence="3">
    <location>
        <begin position="636"/>
        <end position="645"/>
    </location>
</feature>
<evidence type="ECO:0000256" key="4">
    <source>
        <dbReference type="SAM" id="SignalP"/>
    </source>
</evidence>
<keyword evidence="2" id="KW-0175">Coiled coil</keyword>
<dbReference type="InterPro" id="IPR007443">
    <property type="entry name" value="LpoA"/>
</dbReference>
<dbReference type="RefSeq" id="WP_322521932.1">
    <property type="nucleotide sequence ID" value="NZ_CP140153.1"/>
</dbReference>
<feature type="region of interest" description="Disordered" evidence="3">
    <location>
        <begin position="603"/>
        <end position="645"/>
    </location>
</feature>
<feature type="coiled-coil region" evidence="2">
    <location>
        <begin position="65"/>
        <end position="99"/>
    </location>
</feature>
<sequence>MPTRPSPLAHSVTRLALLATLLTLGGCAQMATSPQDDQRQAAQVEIDQAISAEDPAALARARMALSQTLAGAARAEQELNALETAIDAHELELARALYQQADTQARWDTINSRRAGIARGLGEWSSGNPEQARRTIHRLPLPLDPDSERRRLILLGALEAELGNPLTAARYYDAVDERLDDNARETNHARLWNLLTEVPADQLRREAEQTGNRQFAGWLELALTYRQQPGQIDRWTASHRGHPAIESGLVAMLGATEPMGQLTAPSQTGPVGVLLPEGERYAGITREIRAGIEYARDNGALGGREVLFYDSGSDRIGASAAIEQAQRAGVALIIGPLLKEQLGALAALPPGGPLAIALNSAPAGDSLPGGVVSFSLSPEQDAVAVAQRMWTDGHRRAAIFSADHQLGERTREAFANEFELLGGEVVDRARFASGQTDFSGELRTLLRVRTKSDDGPFQPIIRDDLDAIFLAASGDELALVVPQLDYFGAEELPRYGLGLAYNGNRDPRGDADKNGVIIPIAPLLLAGTAGPENPLRITYERAQLAGPLPRLFAFGADAAALAGRMEMLLQGGTLDGLTGELSVTPTGVVERQPRWGQFRQGLIQPVDPAPGAALPGSLTSPARLPGTTPPAGQDANDPSQPTSMP</sequence>
<organism evidence="5 6">
    <name type="scientific">Guyparkeria halophila</name>
    <dbReference type="NCBI Taxonomy" id="47960"/>
    <lineage>
        <taxon>Bacteria</taxon>
        <taxon>Pseudomonadati</taxon>
        <taxon>Pseudomonadota</taxon>
        <taxon>Gammaproteobacteria</taxon>
        <taxon>Chromatiales</taxon>
        <taxon>Thioalkalibacteraceae</taxon>
        <taxon>Guyparkeria</taxon>
    </lineage>
</organism>
<evidence type="ECO:0000313" key="5">
    <source>
        <dbReference type="EMBL" id="WQH16947.1"/>
    </source>
</evidence>
<keyword evidence="4" id="KW-0732">Signal</keyword>
<feature type="signal peptide" evidence="4">
    <location>
        <begin position="1"/>
        <end position="30"/>
    </location>
</feature>
<evidence type="ECO:0000256" key="2">
    <source>
        <dbReference type="SAM" id="Coils"/>
    </source>
</evidence>
<keyword evidence="1" id="KW-0472">Membrane</keyword>
<reference evidence="5 6" key="1">
    <citation type="submission" date="2023-11" db="EMBL/GenBank/DDBJ databases">
        <title>MicrobeMod: A computational toolkit for identifying prokaryotic methylation and restriction-modification with nanopore sequencing.</title>
        <authorList>
            <person name="Crits-Christoph A."/>
            <person name="Kang S.C."/>
            <person name="Lee H."/>
            <person name="Ostrov N."/>
        </authorList>
    </citation>
    <scope>NUCLEOTIDE SEQUENCE [LARGE SCALE GENOMIC DNA]</scope>
    <source>
        <strain evidence="5 6">ATCC 49870</strain>
    </source>
</reference>
<dbReference type="SUPFAM" id="SSF53822">
    <property type="entry name" value="Periplasmic binding protein-like I"/>
    <property type="match status" value="1"/>
</dbReference>
<dbReference type="CDD" id="cd06339">
    <property type="entry name" value="PBP1_YraM_LppC_lipoprotein-like"/>
    <property type="match status" value="1"/>
</dbReference>
<protein>
    <submittedName>
        <fullName evidence="5">Penicillin-binding protein activator</fullName>
    </submittedName>
</protein>
<dbReference type="Gene3D" id="3.40.50.2300">
    <property type="match status" value="2"/>
</dbReference>
<dbReference type="Gene3D" id="1.25.40.650">
    <property type="match status" value="1"/>
</dbReference>
<dbReference type="EMBL" id="CP140153">
    <property type="protein sequence ID" value="WQH16947.1"/>
    <property type="molecule type" value="Genomic_DNA"/>
</dbReference>
<evidence type="ECO:0000313" key="6">
    <source>
        <dbReference type="Proteomes" id="UP001327459"/>
    </source>
</evidence>
<dbReference type="PANTHER" id="PTHR38038:SF1">
    <property type="entry name" value="PENICILLIN-BINDING PROTEIN ACTIVATOR LPOA"/>
    <property type="match status" value="1"/>
</dbReference>
<accession>A0ABZ0YXN7</accession>
<dbReference type="InterPro" id="IPR028082">
    <property type="entry name" value="Peripla_BP_I"/>
</dbReference>
<dbReference type="PANTHER" id="PTHR38038">
    <property type="entry name" value="PENICILLIN-BINDING PROTEIN ACTIVATOR LPOA"/>
    <property type="match status" value="1"/>
</dbReference>
<proteinExistence type="predicted"/>
<feature type="chain" id="PRO_5046488474" evidence="4">
    <location>
        <begin position="31"/>
        <end position="645"/>
    </location>
</feature>